<dbReference type="InterPro" id="IPR048342">
    <property type="entry name" value="DUF1285_C"/>
</dbReference>
<dbReference type="HOGENOM" id="CLU_096796_1_0_5"/>
<organism evidence="3 4">
    <name type="scientific">Polymorphum gilvum (strain LMG 25793 / CGMCC 1.9160 / SL003B-26A1)</name>
    <dbReference type="NCBI Taxonomy" id="991905"/>
    <lineage>
        <taxon>Bacteria</taxon>
        <taxon>Pseudomonadati</taxon>
        <taxon>Pseudomonadota</taxon>
        <taxon>Alphaproteobacteria</taxon>
        <taxon>Rhodobacterales</taxon>
        <taxon>Paracoccaceae</taxon>
        <taxon>Polymorphum</taxon>
    </lineage>
</organism>
<proteinExistence type="predicted"/>
<protein>
    <submittedName>
        <fullName evidence="3">Hypothetical conserved protein</fullName>
    </submittedName>
</protein>
<dbReference type="EMBL" id="CP002568">
    <property type="protein sequence ID" value="ADZ69590.1"/>
    <property type="molecule type" value="Genomic_DNA"/>
</dbReference>
<feature type="domain" description="DUF1285" evidence="1">
    <location>
        <begin position="31"/>
        <end position="98"/>
    </location>
</feature>
<dbReference type="RefSeq" id="WP_013651907.1">
    <property type="nucleotide sequence ID" value="NC_015259.1"/>
</dbReference>
<reference evidence="3 4" key="1">
    <citation type="journal article" date="2011" name="J. Bacteriol.">
        <title>Complete genome sequence of Polymorphum gilvum SL003B-26A1T, a crude oil-degrading bacterium from oil-polluted saline soil.</title>
        <authorList>
            <person name="Li S.G."/>
            <person name="Tang Y.Q."/>
            <person name="Nie Y."/>
            <person name="Cai M."/>
            <person name="Wu X.L."/>
        </authorList>
    </citation>
    <scope>NUCLEOTIDE SEQUENCE [LARGE SCALE GENOMIC DNA]</scope>
    <source>
        <strain evidence="4">LMG 25793 / CGMCC 1.9160 / SL003B-26A1</strain>
    </source>
</reference>
<dbReference type="InterPro" id="IPR048341">
    <property type="entry name" value="DUF1285_N"/>
</dbReference>
<evidence type="ECO:0000259" key="2">
    <source>
        <dbReference type="Pfam" id="PF21028"/>
    </source>
</evidence>
<evidence type="ECO:0000259" key="1">
    <source>
        <dbReference type="Pfam" id="PF06938"/>
    </source>
</evidence>
<dbReference type="InterPro" id="IPR023361">
    <property type="entry name" value="DUF1285_beta_roll_sf"/>
</dbReference>
<dbReference type="Proteomes" id="UP000008130">
    <property type="component" value="Chromosome"/>
</dbReference>
<gene>
    <name evidence="3" type="ordered locus">SL003B_1161</name>
</gene>
<dbReference type="Gene3D" id="2.30.270.10">
    <property type="entry name" value="duf1285 protein"/>
    <property type="match status" value="1"/>
</dbReference>
<dbReference type="AlphaFoldDB" id="F2IZN3"/>
<dbReference type="InterPro" id="IPR010707">
    <property type="entry name" value="DUF1285"/>
</dbReference>
<keyword evidence="4" id="KW-1185">Reference proteome</keyword>
<dbReference type="Pfam" id="PF21028">
    <property type="entry name" value="DUF1285_C"/>
    <property type="match status" value="1"/>
</dbReference>
<evidence type="ECO:0000313" key="3">
    <source>
        <dbReference type="EMBL" id="ADZ69590.1"/>
    </source>
</evidence>
<accession>F2IZN3</accession>
<evidence type="ECO:0000313" key="4">
    <source>
        <dbReference type="Proteomes" id="UP000008130"/>
    </source>
</evidence>
<dbReference type="eggNOG" id="COG3816">
    <property type="taxonomic scope" value="Bacteria"/>
</dbReference>
<name>F2IZN3_POLGS</name>
<dbReference type="Pfam" id="PF06938">
    <property type="entry name" value="DUF1285_N"/>
    <property type="match status" value="1"/>
</dbReference>
<dbReference type="PATRIC" id="fig|991905.3.peg.1184"/>
<dbReference type="Gene3D" id="3.10.540.10">
    <property type="entry name" value="duf1285 like domain"/>
    <property type="match status" value="1"/>
</dbReference>
<feature type="domain" description="DUF1285" evidence="2">
    <location>
        <begin position="99"/>
        <end position="193"/>
    </location>
</feature>
<sequence length="207" mass="23062">MSEKPLDTITDLSPALAALIARAGTNGRTKPPVDRWNPPFCGDLDMRIASDGSWHYMGSEIRREALVRLFASVLRCDADGRHYLVTPVEKVGIRVDDAPFVGVELHREGRGDLQVLTVRTNVGDVVRIGGEHPLRFDRDPENDGLKPYILVRGRLEARLNRPLLYELAEDFVDHDVDGIVRTGVWSGGVFFPVEPLPPDDERNGKDS</sequence>
<dbReference type="PIRSF" id="PIRSF029557">
    <property type="entry name" value="UCP029557"/>
    <property type="match status" value="1"/>
</dbReference>
<dbReference type="STRING" id="991905.SL003B_1161"/>
<dbReference type="KEGG" id="pgv:SL003B_1161"/>